<dbReference type="Proteomes" id="UP000446768">
    <property type="component" value="Unassembled WGS sequence"/>
</dbReference>
<proteinExistence type="predicted"/>
<organism evidence="4 5">
    <name type="scientific">Pseudoduganella rivuli</name>
    <dbReference type="NCBI Taxonomy" id="2666085"/>
    <lineage>
        <taxon>Bacteria</taxon>
        <taxon>Pseudomonadati</taxon>
        <taxon>Pseudomonadota</taxon>
        <taxon>Betaproteobacteria</taxon>
        <taxon>Burkholderiales</taxon>
        <taxon>Oxalobacteraceae</taxon>
        <taxon>Telluria group</taxon>
        <taxon>Pseudoduganella</taxon>
    </lineage>
</organism>
<protein>
    <submittedName>
        <fullName evidence="4">DUF2875 domain-containing protein</fullName>
    </submittedName>
</protein>
<keyword evidence="1" id="KW-0812">Transmembrane</keyword>
<gene>
    <name evidence="4" type="ORF">GJ700_23155</name>
</gene>
<name>A0A7X2LVZ0_9BURK</name>
<keyword evidence="1" id="KW-0472">Membrane</keyword>
<evidence type="ECO:0000256" key="1">
    <source>
        <dbReference type="SAM" id="Phobius"/>
    </source>
</evidence>
<dbReference type="RefSeq" id="WP_154378335.1">
    <property type="nucleotide sequence ID" value="NZ_WKJJ01000015.1"/>
</dbReference>
<comment type="caution">
    <text evidence="4">The sequence shown here is derived from an EMBL/GenBank/DDBJ whole genome shotgun (WGS) entry which is preliminary data.</text>
</comment>
<accession>A0A7X2LVZ0</accession>
<feature type="domain" description="Type VI lipase adapter protein Tla3 C-terminal" evidence="3">
    <location>
        <begin position="408"/>
        <end position="548"/>
    </location>
</feature>
<feature type="transmembrane region" description="Helical" evidence="1">
    <location>
        <begin position="59"/>
        <end position="77"/>
    </location>
</feature>
<evidence type="ECO:0000259" key="2">
    <source>
        <dbReference type="Pfam" id="PF11394"/>
    </source>
</evidence>
<sequence>MNETNISTIIKLFIFRGHAPEAMLILLIVLAALGLFLLAKTTLTSPELKMEITRWVQLGLYMGAVLVIGFLVVAAHARGKEKQAQERHKILQAELMRQQKFIANNEKEQREYVLEVISLGITLDKHRQGKVWEALQKGSPYTSIRETDPKKYAWRDTDKIGISGGRLLDAFENAAKKTPMYWGLPSFYASAPSFTPPTDPVMGLAGSTQGTGLSFHLWVNGAWKLAERPDRLLEQVFSFFDEHPDVPFVVVAADESYSYRDQSLPPGTPSLVKNGYYVPAMPDAAAVFALARRERVEPLRPYDWIDLDDNFLQWEFRQMYYALMASIPTKSKYGDGTSIARPPTITEWIPAAAAFAKTREAHPEGHDEFLNKTLAYRNKPPKTWKPTPWFPIPWTYDQLSAFDRLPTLGYLHRPIFVSFRDKDGKSIMRREQRRHTLMAGWHQAIQTLSDAERAKGPSRIIAGTNNNKDQLIMLTSMLHQYEHEGGPAIDISKTAQFINTDRRLGNTGAATFFMQMALGVMGSYKEGGVSAAINLRDPDEASIVFISPAPDEVRRMQGDPFVHDVQPAIDPDNYNAPSVEALMEAERKRANK</sequence>
<feature type="transmembrane region" description="Helical" evidence="1">
    <location>
        <begin position="21"/>
        <end position="39"/>
    </location>
</feature>
<dbReference type="InterPro" id="IPR048303">
    <property type="entry name" value="Tla3_C"/>
</dbReference>
<evidence type="ECO:0000313" key="4">
    <source>
        <dbReference type="EMBL" id="MRV74612.1"/>
    </source>
</evidence>
<dbReference type="InterPro" id="IPR021531">
    <property type="entry name" value="Tla3_N"/>
</dbReference>
<dbReference type="Pfam" id="PF20995">
    <property type="entry name" value="Tla3_C"/>
    <property type="match status" value="1"/>
</dbReference>
<keyword evidence="1" id="KW-1133">Transmembrane helix</keyword>
<dbReference type="Pfam" id="PF11394">
    <property type="entry name" value="Tla3_N"/>
    <property type="match status" value="1"/>
</dbReference>
<evidence type="ECO:0000259" key="3">
    <source>
        <dbReference type="Pfam" id="PF20995"/>
    </source>
</evidence>
<evidence type="ECO:0000313" key="5">
    <source>
        <dbReference type="Proteomes" id="UP000446768"/>
    </source>
</evidence>
<keyword evidence="5" id="KW-1185">Reference proteome</keyword>
<dbReference type="AlphaFoldDB" id="A0A7X2LVZ0"/>
<reference evidence="4 5" key="1">
    <citation type="submission" date="2019-11" db="EMBL/GenBank/DDBJ databases">
        <title>Novel species isolated from a subtropical stream in China.</title>
        <authorList>
            <person name="Lu H."/>
        </authorList>
    </citation>
    <scope>NUCLEOTIDE SEQUENCE [LARGE SCALE GENOMIC DNA]</scope>
    <source>
        <strain evidence="4 5">FT92W</strain>
    </source>
</reference>
<feature type="domain" description="Type VI lipase adapter protein Tla3 N-terminal" evidence="2">
    <location>
        <begin position="112"/>
        <end position="257"/>
    </location>
</feature>
<dbReference type="EMBL" id="WKJJ01000015">
    <property type="protein sequence ID" value="MRV74612.1"/>
    <property type="molecule type" value="Genomic_DNA"/>
</dbReference>